<dbReference type="PANTHER" id="PTHR36926:SF1">
    <property type="entry name" value="COLICIN V PRODUCTION PROTEIN"/>
    <property type="match status" value="1"/>
</dbReference>
<dbReference type="OrthoDB" id="9806894at2"/>
<feature type="region of interest" description="Disordered" evidence="5">
    <location>
        <begin position="210"/>
        <end position="251"/>
    </location>
</feature>
<feature type="transmembrane region" description="Helical" evidence="6">
    <location>
        <begin position="6"/>
        <end position="23"/>
    </location>
</feature>
<feature type="transmembrane region" description="Helical" evidence="6">
    <location>
        <begin position="117"/>
        <end position="141"/>
    </location>
</feature>
<evidence type="ECO:0000256" key="1">
    <source>
        <dbReference type="ARBA" id="ARBA00004141"/>
    </source>
</evidence>
<comment type="subcellular location">
    <subcellularLocation>
        <location evidence="1">Membrane</location>
        <topology evidence="1">Multi-pass membrane protein</topology>
    </subcellularLocation>
</comment>
<sequence>MFIDIVVAVIVVISAIIAFLRGFIREVLTIAGVVGGLVAAVALGPVVRPSFNGWLGVPADETADMPKLFDIVPMDIVALVCAYASIFLVVVIALTVVSHLLCGFAKKIGLGPVDRTLGVVFGIARAAVLLALLYLPVYLMVDKDDRDEWFKDSRSAVYIEGLAAWMADFIPEDTAEKLAEGAGRTREDVENARERINALDALKEQMQNVEEAVQDGAEAITAPEESSEGYEPDQRDTLDQLIEDTQQDTQQ</sequence>
<evidence type="ECO:0000313" key="7">
    <source>
        <dbReference type="EMBL" id="AEP08687.1"/>
    </source>
</evidence>
<dbReference type="HOGENOM" id="CLU_092720_0_0_5"/>
<keyword evidence="4 6" id="KW-0472">Membrane</keyword>
<dbReference type="EMBL" id="CP002382">
    <property type="protein sequence ID" value="AEP08687.1"/>
    <property type="molecule type" value="Genomic_DNA"/>
</dbReference>
<proteinExistence type="predicted"/>
<dbReference type="GO" id="GO:0009403">
    <property type="term" value="P:toxin biosynthetic process"/>
    <property type="evidence" value="ECO:0007669"/>
    <property type="project" value="InterPro"/>
</dbReference>
<feature type="transmembrane region" description="Helical" evidence="6">
    <location>
        <begin position="30"/>
        <end position="47"/>
    </location>
</feature>
<gene>
    <name evidence="7" type="ordered locus">MICA_342</name>
</gene>
<dbReference type="Proteomes" id="UP000009286">
    <property type="component" value="Chromosome"/>
</dbReference>
<dbReference type="STRING" id="856793.MICA_342"/>
<name>G2KR35_MICAA</name>
<feature type="compositionally biased region" description="Acidic residues" evidence="5">
    <location>
        <begin position="241"/>
        <end position="251"/>
    </location>
</feature>
<dbReference type="InterPro" id="IPR003825">
    <property type="entry name" value="Colicin-V_CvpA"/>
</dbReference>
<dbReference type="RefSeq" id="WP_014101910.1">
    <property type="nucleotide sequence ID" value="NC_016026.1"/>
</dbReference>
<dbReference type="PANTHER" id="PTHR36926">
    <property type="entry name" value="COLICIN V PRODUCTION PROTEIN"/>
    <property type="match status" value="1"/>
</dbReference>
<evidence type="ECO:0000313" key="8">
    <source>
        <dbReference type="Proteomes" id="UP000009286"/>
    </source>
</evidence>
<protein>
    <submittedName>
        <fullName evidence="7">Colicin V production family protein</fullName>
    </submittedName>
</protein>
<dbReference type="InterPro" id="IPR052719">
    <property type="entry name" value="CvpA-like"/>
</dbReference>
<dbReference type="AlphaFoldDB" id="G2KR35"/>
<evidence type="ECO:0000256" key="2">
    <source>
        <dbReference type="ARBA" id="ARBA00022692"/>
    </source>
</evidence>
<dbReference type="KEGG" id="mai:MICA_342"/>
<dbReference type="eggNOG" id="COG1286">
    <property type="taxonomic scope" value="Bacteria"/>
</dbReference>
<keyword evidence="2 6" id="KW-0812">Transmembrane</keyword>
<dbReference type="GO" id="GO:0016020">
    <property type="term" value="C:membrane"/>
    <property type="evidence" value="ECO:0007669"/>
    <property type="project" value="UniProtKB-SubCell"/>
</dbReference>
<organism evidence="7 8">
    <name type="scientific">Micavibrio aeruginosavorus (strain ARL-13)</name>
    <dbReference type="NCBI Taxonomy" id="856793"/>
    <lineage>
        <taxon>Bacteria</taxon>
        <taxon>Pseudomonadati</taxon>
        <taxon>Bdellovibrionota</taxon>
        <taxon>Bdellovibrionia</taxon>
        <taxon>Bdellovibrionales</taxon>
        <taxon>Pseudobdellovibrionaceae</taxon>
        <taxon>Micavibrio</taxon>
    </lineage>
</organism>
<evidence type="ECO:0000256" key="5">
    <source>
        <dbReference type="SAM" id="MobiDB-lite"/>
    </source>
</evidence>
<evidence type="ECO:0000256" key="4">
    <source>
        <dbReference type="ARBA" id="ARBA00023136"/>
    </source>
</evidence>
<keyword evidence="3 6" id="KW-1133">Transmembrane helix</keyword>
<keyword evidence="8" id="KW-1185">Reference proteome</keyword>
<evidence type="ECO:0000256" key="6">
    <source>
        <dbReference type="SAM" id="Phobius"/>
    </source>
</evidence>
<feature type="transmembrane region" description="Helical" evidence="6">
    <location>
        <begin position="76"/>
        <end position="105"/>
    </location>
</feature>
<dbReference type="Pfam" id="PF02674">
    <property type="entry name" value="Colicin_V"/>
    <property type="match status" value="1"/>
</dbReference>
<reference evidence="7 8" key="1">
    <citation type="journal article" date="2011" name="BMC Genomics">
        <title>Genomic insights into an obligate epibiotic bacterial predator: Micavibrio aeruginosavorus ARL-13.</title>
        <authorList>
            <person name="Wang Z."/>
            <person name="Kadouri D."/>
            <person name="Wu M."/>
        </authorList>
    </citation>
    <scope>NUCLEOTIDE SEQUENCE [LARGE SCALE GENOMIC DNA]</scope>
    <source>
        <strain evidence="7 8">ARL-13</strain>
    </source>
</reference>
<accession>G2KR35</accession>
<evidence type="ECO:0000256" key="3">
    <source>
        <dbReference type="ARBA" id="ARBA00022989"/>
    </source>
</evidence>